<reference evidence="1 2" key="1">
    <citation type="journal article" date="2013" name="Genome Biol.">
        <title>Genome of Acanthamoeba castellanii highlights extensive lateral gene transfer and early evolution of tyrosine kinase signaling.</title>
        <authorList>
            <person name="Clarke M."/>
            <person name="Lohan A.J."/>
            <person name="Liu B."/>
            <person name="Lagkouvardos I."/>
            <person name="Roy S."/>
            <person name="Zafar N."/>
            <person name="Bertelli C."/>
            <person name="Schilde C."/>
            <person name="Kianianmomeni A."/>
            <person name="Burglin T.R."/>
            <person name="Frech C."/>
            <person name="Turcotte B."/>
            <person name="Kopec K.O."/>
            <person name="Synnott J.M."/>
            <person name="Choo C."/>
            <person name="Paponov I."/>
            <person name="Finkler A."/>
            <person name="Soon Heng Tan C."/>
            <person name="Hutchins A.P."/>
            <person name="Weinmeier T."/>
            <person name="Rattei T."/>
            <person name="Chu J.S."/>
            <person name="Gimenez G."/>
            <person name="Irimia M."/>
            <person name="Rigden D.J."/>
            <person name="Fitzpatrick D.A."/>
            <person name="Lorenzo-Morales J."/>
            <person name="Bateman A."/>
            <person name="Chiu C.H."/>
            <person name="Tang P."/>
            <person name="Hegemann P."/>
            <person name="Fromm H."/>
            <person name="Raoult D."/>
            <person name="Greub G."/>
            <person name="Miranda-Saavedra D."/>
            <person name="Chen N."/>
            <person name="Nash P."/>
            <person name="Ginger M.L."/>
            <person name="Horn M."/>
            <person name="Schaap P."/>
            <person name="Caler L."/>
            <person name="Loftus B."/>
        </authorList>
    </citation>
    <scope>NUCLEOTIDE SEQUENCE [LARGE SCALE GENOMIC DNA]</scope>
    <source>
        <strain evidence="1 2">Neff</strain>
    </source>
</reference>
<gene>
    <name evidence="1" type="ORF">ACA1_141800</name>
</gene>
<evidence type="ECO:0000313" key="2">
    <source>
        <dbReference type="Proteomes" id="UP000011083"/>
    </source>
</evidence>
<dbReference type="CDD" id="cd09212">
    <property type="entry name" value="PUB"/>
    <property type="match status" value="1"/>
</dbReference>
<dbReference type="RefSeq" id="XP_004349579.1">
    <property type="nucleotide sequence ID" value="XM_004349529.1"/>
</dbReference>
<organism evidence="1 2">
    <name type="scientific">Acanthamoeba castellanii (strain ATCC 30010 / Neff)</name>
    <dbReference type="NCBI Taxonomy" id="1257118"/>
    <lineage>
        <taxon>Eukaryota</taxon>
        <taxon>Amoebozoa</taxon>
        <taxon>Discosea</taxon>
        <taxon>Longamoebia</taxon>
        <taxon>Centramoebida</taxon>
        <taxon>Acanthamoebidae</taxon>
        <taxon>Acanthamoeba</taxon>
    </lineage>
</organism>
<dbReference type="EMBL" id="KB007883">
    <property type="protein sequence ID" value="ELR22491.1"/>
    <property type="molecule type" value="Genomic_DNA"/>
</dbReference>
<name>L8HDL7_ACACF</name>
<evidence type="ECO:0000313" key="1">
    <source>
        <dbReference type="EMBL" id="ELR22491.1"/>
    </source>
</evidence>
<dbReference type="KEGG" id="acan:ACA1_141800"/>
<protein>
    <submittedName>
        <fullName evidence="1">Uncharacterized protein</fullName>
    </submittedName>
</protein>
<accession>L8HDL7</accession>
<dbReference type="GeneID" id="14923451"/>
<dbReference type="VEuPathDB" id="AmoebaDB:ACA1_141800"/>
<dbReference type="InterPro" id="IPR036339">
    <property type="entry name" value="PUB-like_dom_sf"/>
</dbReference>
<dbReference type="AlphaFoldDB" id="L8HDL7"/>
<keyword evidence="2" id="KW-1185">Reference proteome</keyword>
<dbReference type="SUPFAM" id="SSF143503">
    <property type="entry name" value="PUG domain-like"/>
    <property type="match status" value="1"/>
</dbReference>
<dbReference type="Gene3D" id="1.20.58.2190">
    <property type="match status" value="1"/>
</dbReference>
<proteinExistence type="predicted"/>
<dbReference type="Proteomes" id="UP000011083">
    <property type="component" value="Unassembled WGS sequence"/>
</dbReference>
<sequence>MEALWAAEVAQAVDGVANEQAVLPDARVQALEMLRQVVVNIIDPPKPAGQPSWPDQGAVDAARLRYARLKLVSGLYKRTLALLPSAEAFLRVVGFRRTVEEFQEFLVFTPSPDNLAKLEEGQRKLEVALNRVRLRAEERKMVQIDARTEEQLRREQALNRIRDNRLERGAVDGSRRA</sequence>